<protein>
    <submittedName>
        <fullName evidence="1">Uncharacterized protein</fullName>
    </submittedName>
</protein>
<dbReference type="STRING" id="999552.METH_03950"/>
<gene>
    <name evidence="1" type="ORF">METH_03950</name>
</gene>
<evidence type="ECO:0000313" key="1">
    <source>
        <dbReference type="EMBL" id="AHD02871.1"/>
    </source>
</evidence>
<dbReference type="Proteomes" id="UP000018780">
    <property type="component" value="Chromosome"/>
</dbReference>
<dbReference type="AlphaFoldDB" id="V9VVU7"/>
<dbReference type="KEGG" id="lmd:METH_03950"/>
<keyword evidence="2" id="KW-1185">Reference proteome</keyword>
<sequence length="38" mass="4329">MADDGTAQSAERIFQLFWNLPADWAVLFMNEAAQENAR</sequence>
<reference evidence="1 2" key="1">
    <citation type="submission" date="2013-09" db="EMBL/GenBank/DDBJ databases">
        <authorList>
            <consortium name="DOE Joint Genome Institute"/>
            <person name="Klenk H.-P."/>
            <person name="Huntemann M."/>
            <person name="Han J."/>
            <person name="Chen A."/>
            <person name="Kyrpides N."/>
            <person name="Mavromatis K."/>
            <person name="Markowitz V."/>
            <person name="Palaniappan K."/>
            <person name="Ivanova N."/>
            <person name="Schaumberg A."/>
            <person name="Pati A."/>
            <person name="Liolios K."/>
            <person name="Nordberg H.P."/>
            <person name="Cantor M.N."/>
            <person name="Hua S.X."/>
            <person name="Woyke T."/>
        </authorList>
    </citation>
    <scope>NUCLEOTIDE SEQUENCE [LARGE SCALE GENOMIC DNA]</scope>
    <source>
        <strain evidence="1 2">DSM 14336</strain>
    </source>
</reference>
<name>V9VVU7_9RHOB</name>
<dbReference type="HOGENOM" id="CLU_3329552_0_0_5"/>
<proteinExistence type="predicted"/>
<dbReference type="EMBL" id="CP006773">
    <property type="protein sequence ID" value="AHD02871.1"/>
    <property type="molecule type" value="Genomic_DNA"/>
</dbReference>
<organism evidence="1 2">
    <name type="scientific">Leisingera methylohalidivorans DSM 14336</name>
    <dbReference type="NCBI Taxonomy" id="999552"/>
    <lineage>
        <taxon>Bacteria</taxon>
        <taxon>Pseudomonadati</taxon>
        <taxon>Pseudomonadota</taxon>
        <taxon>Alphaproteobacteria</taxon>
        <taxon>Rhodobacterales</taxon>
        <taxon>Roseobacteraceae</taxon>
        <taxon>Leisingera</taxon>
    </lineage>
</organism>
<dbReference type="PATRIC" id="fig|999552.6.peg.782"/>
<accession>V9VVU7</accession>
<evidence type="ECO:0000313" key="2">
    <source>
        <dbReference type="Proteomes" id="UP000018780"/>
    </source>
</evidence>